<comment type="caution">
    <text evidence="7">The sequence shown here is derived from an EMBL/GenBank/DDBJ whole genome shotgun (WGS) entry which is preliminary data.</text>
</comment>
<name>A0A543IG82_9ACTN</name>
<evidence type="ECO:0000259" key="6">
    <source>
        <dbReference type="PROSITE" id="PS50983"/>
    </source>
</evidence>
<dbReference type="Proteomes" id="UP000316706">
    <property type="component" value="Unassembled WGS sequence"/>
</dbReference>
<dbReference type="PANTHER" id="PTHR30532:SF24">
    <property type="entry name" value="FERRIC ENTEROBACTIN-BINDING PERIPLASMIC PROTEIN FEPB"/>
    <property type="match status" value="1"/>
</dbReference>
<dbReference type="GO" id="GO:0030288">
    <property type="term" value="C:outer membrane-bounded periplasmic space"/>
    <property type="evidence" value="ECO:0007669"/>
    <property type="project" value="TreeGrafter"/>
</dbReference>
<evidence type="ECO:0000256" key="1">
    <source>
        <dbReference type="ARBA" id="ARBA00004196"/>
    </source>
</evidence>
<dbReference type="GO" id="GO:1901678">
    <property type="term" value="P:iron coordination entity transport"/>
    <property type="evidence" value="ECO:0007669"/>
    <property type="project" value="UniProtKB-ARBA"/>
</dbReference>
<evidence type="ECO:0000313" key="8">
    <source>
        <dbReference type="Proteomes" id="UP000316706"/>
    </source>
</evidence>
<dbReference type="InterPro" id="IPR051313">
    <property type="entry name" value="Bact_iron-sidero_bind"/>
</dbReference>
<feature type="domain" description="Fe/B12 periplasmic-binding" evidence="6">
    <location>
        <begin position="55"/>
        <end position="327"/>
    </location>
</feature>
<proteinExistence type="inferred from homology"/>
<keyword evidence="3" id="KW-0813">Transport</keyword>
<dbReference type="PANTHER" id="PTHR30532">
    <property type="entry name" value="IRON III DICITRATE-BINDING PERIPLASMIC PROTEIN"/>
    <property type="match status" value="1"/>
</dbReference>
<keyword evidence="4 5" id="KW-0732">Signal</keyword>
<accession>A0A543IG82</accession>
<evidence type="ECO:0000313" key="7">
    <source>
        <dbReference type="EMBL" id="TQM69598.1"/>
    </source>
</evidence>
<dbReference type="InterPro" id="IPR002491">
    <property type="entry name" value="ABC_transptr_periplasmic_BD"/>
</dbReference>
<sequence length="327" mass="34780">MVALVTVLLLTLGLAACGGEETDPDGGEAAAGGSGLPVSIEHKYGTTEIKSPPERVVTVGMTDQDAVLALGVRPVGVVEFSGLGLGVAEHPWSKDRWGGAAPEVVGEREDLKFEKIAALRPDLIIGLYTGITQADYDKLSKIAPTVAQSADHPDYAMAWQEMTRVTGRALGKKKEAEELVAEVERRFAEAREKNPSLAGKSFAVADPFKPGQYAVFGPTDPKVEFMKGLGMTVPEPIAKAAGKEQAAVIGSERLDMVDVDRLIFLTSVPDAEKTVEKDDVYTGLKVAKEDRVVFVPYNPVGAAVSFNTVLSIPYAIDQMVPLLTEAG</sequence>
<feature type="chain" id="PRO_5038841107" evidence="5">
    <location>
        <begin position="19"/>
        <end position="327"/>
    </location>
</feature>
<feature type="signal peptide" evidence="5">
    <location>
        <begin position="1"/>
        <end position="18"/>
    </location>
</feature>
<protein>
    <submittedName>
        <fullName evidence="7">Iron complex transport system substrate-binding protein</fullName>
    </submittedName>
</protein>
<dbReference type="CDD" id="cd01146">
    <property type="entry name" value="FhuD"/>
    <property type="match status" value="1"/>
</dbReference>
<comment type="similarity">
    <text evidence="2">Belongs to the bacterial solute-binding protein 8 family.</text>
</comment>
<dbReference type="Gene3D" id="3.40.50.1980">
    <property type="entry name" value="Nitrogenase molybdenum iron protein domain"/>
    <property type="match status" value="2"/>
</dbReference>
<dbReference type="AlphaFoldDB" id="A0A543IG82"/>
<dbReference type="PROSITE" id="PS50983">
    <property type="entry name" value="FE_B12_PBP"/>
    <property type="match status" value="1"/>
</dbReference>
<keyword evidence="8" id="KW-1185">Reference proteome</keyword>
<dbReference type="SUPFAM" id="SSF53807">
    <property type="entry name" value="Helical backbone' metal receptor"/>
    <property type="match status" value="1"/>
</dbReference>
<evidence type="ECO:0000256" key="3">
    <source>
        <dbReference type="ARBA" id="ARBA00022448"/>
    </source>
</evidence>
<comment type="subcellular location">
    <subcellularLocation>
        <location evidence="1">Cell envelope</location>
    </subcellularLocation>
</comment>
<evidence type="ECO:0000256" key="5">
    <source>
        <dbReference type="SAM" id="SignalP"/>
    </source>
</evidence>
<reference evidence="7 8" key="1">
    <citation type="submission" date="2019-06" db="EMBL/GenBank/DDBJ databases">
        <title>Sequencing the genomes of 1000 actinobacteria strains.</title>
        <authorList>
            <person name="Klenk H.-P."/>
        </authorList>
    </citation>
    <scope>NUCLEOTIDE SEQUENCE [LARGE SCALE GENOMIC DNA]</scope>
    <source>
        <strain evidence="7 8">DSM 45043</strain>
    </source>
</reference>
<evidence type="ECO:0000256" key="4">
    <source>
        <dbReference type="ARBA" id="ARBA00022729"/>
    </source>
</evidence>
<dbReference type="RefSeq" id="WP_221635332.1">
    <property type="nucleotide sequence ID" value="NZ_VFPO01000001.1"/>
</dbReference>
<evidence type="ECO:0000256" key="2">
    <source>
        <dbReference type="ARBA" id="ARBA00008814"/>
    </source>
</evidence>
<dbReference type="Pfam" id="PF01497">
    <property type="entry name" value="Peripla_BP_2"/>
    <property type="match status" value="1"/>
</dbReference>
<gene>
    <name evidence="7" type="ORF">FHX41_3296</name>
</gene>
<organism evidence="7 8">
    <name type="scientific">Actinomadura hallensis</name>
    <dbReference type="NCBI Taxonomy" id="337895"/>
    <lineage>
        <taxon>Bacteria</taxon>
        <taxon>Bacillati</taxon>
        <taxon>Actinomycetota</taxon>
        <taxon>Actinomycetes</taxon>
        <taxon>Streptosporangiales</taxon>
        <taxon>Thermomonosporaceae</taxon>
        <taxon>Actinomadura</taxon>
    </lineage>
</organism>
<dbReference type="EMBL" id="VFPO01000001">
    <property type="protein sequence ID" value="TQM69598.1"/>
    <property type="molecule type" value="Genomic_DNA"/>
</dbReference>